<organism evidence="1 2">
    <name type="scientific">Hymenobacter telluris</name>
    <dbReference type="NCBI Taxonomy" id="2816474"/>
    <lineage>
        <taxon>Bacteria</taxon>
        <taxon>Pseudomonadati</taxon>
        <taxon>Bacteroidota</taxon>
        <taxon>Cytophagia</taxon>
        <taxon>Cytophagales</taxon>
        <taxon>Hymenobacteraceae</taxon>
        <taxon>Hymenobacter</taxon>
    </lineage>
</organism>
<sequence>MLLTYSQFQKLAYSQQDQFVRIYGQLVAQRWHENYSIELYDLGVFYCELWLEQECLQWPCYYAFATNACLEQYTTQAQPAHY</sequence>
<gene>
    <name evidence="1" type="ORF">J0X19_02355</name>
</gene>
<reference evidence="1" key="1">
    <citation type="submission" date="2021-03" db="EMBL/GenBank/DDBJ databases">
        <authorList>
            <person name="Kim M.K."/>
        </authorList>
    </citation>
    <scope>NUCLEOTIDE SEQUENCE</scope>
    <source>
        <strain evidence="1">BT186</strain>
    </source>
</reference>
<dbReference type="EMBL" id="JAFLQZ010000001">
    <property type="protein sequence ID" value="MBO0356775.1"/>
    <property type="molecule type" value="Genomic_DNA"/>
</dbReference>
<proteinExistence type="predicted"/>
<comment type="caution">
    <text evidence="1">The sequence shown here is derived from an EMBL/GenBank/DDBJ whole genome shotgun (WGS) entry which is preliminary data.</text>
</comment>
<name>A0A939ESM4_9BACT</name>
<protein>
    <submittedName>
        <fullName evidence="1">Uncharacterized protein</fullName>
    </submittedName>
</protein>
<evidence type="ECO:0000313" key="1">
    <source>
        <dbReference type="EMBL" id="MBO0356775.1"/>
    </source>
</evidence>
<dbReference type="Proteomes" id="UP000664144">
    <property type="component" value="Unassembled WGS sequence"/>
</dbReference>
<keyword evidence="2" id="KW-1185">Reference proteome</keyword>
<dbReference type="AlphaFoldDB" id="A0A939ESM4"/>
<evidence type="ECO:0000313" key="2">
    <source>
        <dbReference type="Proteomes" id="UP000664144"/>
    </source>
</evidence>
<accession>A0A939ESM4</accession>